<dbReference type="AlphaFoldDB" id="A0A5D0XTQ0"/>
<evidence type="ECO:0000259" key="2">
    <source>
        <dbReference type="Pfam" id="PF18741"/>
    </source>
</evidence>
<dbReference type="EMBL" id="VSLD01000001">
    <property type="protein sequence ID" value="TYD00183.1"/>
    <property type="molecule type" value="Genomic_DNA"/>
</dbReference>
<dbReference type="Proteomes" id="UP000323410">
    <property type="component" value="Unassembled WGS sequence"/>
</dbReference>
<sequence length="270" mass="29438">MDVVEVLMKLGGVARTRELVAAGASTTALARACNGELVVRASRGVYALPGGNGDLLEARCAGAELSCISAAQQRGLWVLRPPTLLHVSVDHGGLVPSSRLRVHRSKLPLSTLSICVQCARCVPELDALCVIESAVVLGLVDLAELRTVAKSRRAGALRRVIELIDPHSQSILETVARYHLVRAGFTVASQVHVRGVGRIDLFVDGFLGIEADGREFHSERREFEEDRRRWNLLTTRGVPILRVSRNLLVNQPDQFIRLVTTALASHSPQR</sequence>
<keyword evidence="4" id="KW-1185">Reference proteome</keyword>
<protein>
    <submittedName>
        <fullName evidence="3">Type IV toxin-antitoxin system AbiEi family antitoxin domain-containing protein</fullName>
    </submittedName>
</protein>
<dbReference type="Pfam" id="PF13338">
    <property type="entry name" value="AbiEi_4"/>
    <property type="match status" value="1"/>
</dbReference>
<dbReference type="InterPro" id="IPR025159">
    <property type="entry name" value="AbiEi_N"/>
</dbReference>
<reference evidence="3 4" key="1">
    <citation type="submission" date="2019-08" db="EMBL/GenBank/DDBJ databases">
        <title>Genone of Arthrobacter echini P9.</title>
        <authorList>
            <person name="Bowman J.P."/>
        </authorList>
    </citation>
    <scope>NUCLEOTIDE SEQUENCE [LARGE SCALE GENOMIC DNA]</scope>
    <source>
        <strain evidence="3 4">P9</strain>
    </source>
</reference>
<dbReference type="OrthoDB" id="2594539at2"/>
<evidence type="ECO:0000313" key="4">
    <source>
        <dbReference type="Proteomes" id="UP000323410"/>
    </source>
</evidence>
<dbReference type="Gene3D" id="3.40.960.10">
    <property type="entry name" value="VSR Endonuclease"/>
    <property type="match status" value="1"/>
</dbReference>
<evidence type="ECO:0000313" key="3">
    <source>
        <dbReference type="EMBL" id="TYD00183.1"/>
    </source>
</evidence>
<dbReference type="Pfam" id="PF18741">
    <property type="entry name" value="MTES_1575"/>
    <property type="match status" value="1"/>
</dbReference>
<feature type="domain" description="AbiEi antitoxin N-terminal" evidence="1">
    <location>
        <begin position="2"/>
        <end position="49"/>
    </location>
</feature>
<gene>
    <name evidence="3" type="ORF">FQ377_01605</name>
</gene>
<accession>A0A5D0XTQ0</accession>
<name>A0A5D0XTQ0_9MICC</name>
<dbReference type="InterPro" id="IPR049468">
    <property type="entry name" value="Restrct_endonuc-II-like_dom"/>
</dbReference>
<comment type="caution">
    <text evidence="3">The sequence shown here is derived from an EMBL/GenBank/DDBJ whole genome shotgun (WGS) entry which is preliminary data.</text>
</comment>
<feature type="domain" description="Restriction endonuclease type II-like" evidence="2">
    <location>
        <begin position="179"/>
        <end position="262"/>
    </location>
</feature>
<evidence type="ECO:0000259" key="1">
    <source>
        <dbReference type="Pfam" id="PF13338"/>
    </source>
</evidence>
<dbReference type="RefSeq" id="WP_148599490.1">
    <property type="nucleotide sequence ID" value="NZ_VSLD01000001.1"/>
</dbReference>
<proteinExistence type="predicted"/>
<organism evidence="3 4">
    <name type="scientific">Arthrobacter echini</name>
    <dbReference type="NCBI Taxonomy" id="1529066"/>
    <lineage>
        <taxon>Bacteria</taxon>
        <taxon>Bacillati</taxon>
        <taxon>Actinomycetota</taxon>
        <taxon>Actinomycetes</taxon>
        <taxon>Micrococcales</taxon>
        <taxon>Micrococcaceae</taxon>
        <taxon>Arthrobacter</taxon>
    </lineage>
</organism>